<keyword evidence="5" id="KW-1015">Disulfide bond</keyword>
<name>A0A9N9SZR5_DIABA</name>
<dbReference type="PANTHER" id="PTHR24276">
    <property type="entry name" value="POLYSERASE-RELATED"/>
    <property type="match status" value="1"/>
</dbReference>
<dbReference type="PROSITE" id="PS50240">
    <property type="entry name" value="TRYPSIN_DOM"/>
    <property type="match status" value="1"/>
</dbReference>
<dbReference type="InterPro" id="IPR009003">
    <property type="entry name" value="Peptidase_S1_PA"/>
</dbReference>
<reference evidence="8" key="1">
    <citation type="submission" date="2022-01" db="EMBL/GenBank/DDBJ databases">
        <authorList>
            <person name="King R."/>
        </authorList>
    </citation>
    <scope>NUCLEOTIDE SEQUENCE</scope>
</reference>
<dbReference type="Gene3D" id="2.40.10.10">
    <property type="entry name" value="Trypsin-like serine proteases"/>
    <property type="match status" value="1"/>
</dbReference>
<evidence type="ECO:0000313" key="8">
    <source>
        <dbReference type="EMBL" id="CAG9832714.1"/>
    </source>
</evidence>
<evidence type="ECO:0000259" key="7">
    <source>
        <dbReference type="PROSITE" id="PS50240"/>
    </source>
</evidence>
<evidence type="ECO:0000256" key="4">
    <source>
        <dbReference type="ARBA" id="ARBA00022825"/>
    </source>
</evidence>
<gene>
    <name evidence="8" type="ORF">DIABBA_LOCUS6167</name>
</gene>
<dbReference type="InterPro" id="IPR001314">
    <property type="entry name" value="Peptidase_S1A"/>
</dbReference>
<dbReference type="CDD" id="cd00190">
    <property type="entry name" value="Tryp_SPc"/>
    <property type="match status" value="1"/>
</dbReference>
<dbReference type="InterPro" id="IPR001254">
    <property type="entry name" value="Trypsin_dom"/>
</dbReference>
<dbReference type="EMBL" id="OU898279">
    <property type="protein sequence ID" value="CAG9832714.1"/>
    <property type="molecule type" value="Genomic_DNA"/>
</dbReference>
<feature type="domain" description="Peptidase S1" evidence="7">
    <location>
        <begin position="21"/>
        <end position="243"/>
    </location>
</feature>
<dbReference type="GO" id="GO:0004252">
    <property type="term" value="F:serine-type endopeptidase activity"/>
    <property type="evidence" value="ECO:0007669"/>
    <property type="project" value="InterPro"/>
</dbReference>
<evidence type="ECO:0000256" key="5">
    <source>
        <dbReference type="ARBA" id="ARBA00023157"/>
    </source>
</evidence>
<keyword evidence="3" id="KW-0378">Hydrolase</keyword>
<evidence type="ECO:0000256" key="1">
    <source>
        <dbReference type="ARBA" id="ARBA00007664"/>
    </source>
</evidence>
<dbReference type="InterPro" id="IPR043504">
    <property type="entry name" value="Peptidase_S1_PA_chymotrypsin"/>
</dbReference>
<dbReference type="PANTHER" id="PTHR24276:SF91">
    <property type="entry name" value="AT26814P-RELATED"/>
    <property type="match status" value="1"/>
</dbReference>
<keyword evidence="2" id="KW-0645">Protease</keyword>
<organism evidence="8 9">
    <name type="scientific">Diabrotica balteata</name>
    <name type="common">Banded cucumber beetle</name>
    <dbReference type="NCBI Taxonomy" id="107213"/>
    <lineage>
        <taxon>Eukaryota</taxon>
        <taxon>Metazoa</taxon>
        <taxon>Ecdysozoa</taxon>
        <taxon>Arthropoda</taxon>
        <taxon>Hexapoda</taxon>
        <taxon>Insecta</taxon>
        <taxon>Pterygota</taxon>
        <taxon>Neoptera</taxon>
        <taxon>Endopterygota</taxon>
        <taxon>Coleoptera</taxon>
        <taxon>Polyphaga</taxon>
        <taxon>Cucujiformia</taxon>
        <taxon>Chrysomeloidea</taxon>
        <taxon>Chrysomelidae</taxon>
        <taxon>Galerucinae</taxon>
        <taxon>Diabroticina</taxon>
        <taxon>Diabroticites</taxon>
        <taxon>Diabrotica</taxon>
    </lineage>
</organism>
<evidence type="ECO:0000256" key="2">
    <source>
        <dbReference type="ARBA" id="ARBA00022670"/>
    </source>
</evidence>
<dbReference type="FunFam" id="2.40.10.10:FF:000068">
    <property type="entry name" value="transmembrane protease serine 2"/>
    <property type="match status" value="1"/>
</dbReference>
<comment type="similarity">
    <text evidence="1">Belongs to the peptidase S1 family.</text>
</comment>
<keyword evidence="6" id="KW-0732">Signal</keyword>
<feature type="chain" id="PRO_5040163623" description="Peptidase S1 domain-containing protein" evidence="6">
    <location>
        <begin position="17"/>
        <end position="244"/>
    </location>
</feature>
<sequence length="244" mass="26381">MFNLFIILIFLSFVHTNPLGIIGGHDADISKYPWIASLQYQGNHLCGATLISSKWALTSGDCTQDINVLEELTIRLGTNNISSAGQIIHIANYFSHPKFNTFNNDMDVGLLKLETEVNNVTFATLTNATDIVPVGSNVTVLGWGGKGDSIGPTEILQETELTVFDYEYCNKTKTPYFTENMFCASGVETPAGTCNYDSGGPVLLDGIIVGIITDGRGPCADATSPDMFVKLANAREFITSYTGI</sequence>
<dbReference type="InterPro" id="IPR050430">
    <property type="entry name" value="Peptidase_S1"/>
</dbReference>
<dbReference type="SUPFAM" id="SSF50494">
    <property type="entry name" value="Trypsin-like serine proteases"/>
    <property type="match status" value="1"/>
</dbReference>
<keyword evidence="4" id="KW-0720">Serine protease</keyword>
<keyword evidence="9" id="KW-1185">Reference proteome</keyword>
<proteinExistence type="inferred from homology"/>
<dbReference type="AlphaFoldDB" id="A0A9N9SZR5"/>
<accession>A0A9N9SZR5</accession>
<dbReference type="Pfam" id="PF00089">
    <property type="entry name" value="Trypsin"/>
    <property type="match status" value="1"/>
</dbReference>
<evidence type="ECO:0000313" key="9">
    <source>
        <dbReference type="Proteomes" id="UP001153709"/>
    </source>
</evidence>
<evidence type="ECO:0000256" key="3">
    <source>
        <dbReference type="ARBA" id="ARBA00022801"/>
    </source>
</evidence>
<dbReference type="OrthoDB" id="60866at2759"/>
<dbReference type="PRINTS" id="PR00722">
    <property type="entry name" value="CHYMOTRYPSIN"/>
</dbReference>
<feature type="signal peptide" evidence="6">
    <location>
        <begin position="1"/>
        <end position="16"/>
    </location>
</feature>
<dbReference type="SMART" id="SM00020">
    <property type="entry name" value="Tryp_SPc"/>
    <property type="match status" value="1"/>
</dbReference>
<evidence type="ECO:0000256" key="6">
    <source>
        <dbReference type="SAM" id="SignalP"/>
    </source>
</evidence>
<dbReference type="Proteomes" id="UP001153709">
    <property type="component" value="Chromosome 4"/>
</dbReference>
<dbReference type="GO" id="GO:0006508">
    <property type="term" value="P:proteolysis"/>
    <property type="evidence" value="ECO:0007669"/>
    <property type="project" value="UniProtKB-KW"/>
</dbReference>
<protein>
    <recommendedName>
        <fullName evidence="7">Peptidase S1 domain-containing protein</fullName>
    </recommendedName>
</protein>